<dbReference type="Proteomes" id="UP000046155">
    <property type="component" value="Unassembled WGS sequence"/>
</dbReference>
<dbReference type="EMBL" id="CDRZ01000294">
    <property type="protein sequence ID" value="CEO90521.1"/>
    <property type="molecule type" value="Genomic_DNA"/>
</dbReference>
<keyword evidence="2" id="KW-1185">Reference proteome</keyword>
<organism evidence="1 2">
    <name type="scientific">Syntrophaceticus schinkii</name>
    <dbReference type="NCBI Taxonomy" id="499207"/>
    <lineage>
        <taxon>Bacteria</taxon>
        <taxon>Bacillati</taxon>
        <taxon>Bacillota</taxon>
        <taxon>Clostridia</taxon>
        <taxon>Thermoanaerobacterales</taxon>
        <taxon>Thermoanaerobacterales Family III. Incertae Sedis</taxon>
        <taxon>Syntrophaceticus</taxon>
    </lineage>
</organism>
<sequence>MLQDLDFLKIHQIKLIMDRAFYSEDNINEFILSIINYKFLICKQDISQDVPWLSE</sequence>
<name>A0A0B7MR70_9FIRM</name>
<gene>
    <name evidence="1" type="ORF">SSCH_920016</name>
</gene>
<evidence type="ECO:0000313" key="2">
    <source>
        <dbReference type="Proteomes" id="UP000046155"/>
    </source>
</evidence>
<reference evidence="2" key="1">
    <citation type="submission" date="2015-01" db="EMBL/GenBank/DDBJ databases">
        <authorList>
            <person name="Manzoor Shahid"/>
            <person name="Zubair Saima"/>
        </authorList>
    </citation>
    <scope>NUCLEOTIDE SEQUENCE [LARGE SCALE GENOMIC DNA]</scope>
    <source>
        <strain evidence="2">Sp3</strain>
    </source>
</reference>
<protein>
    <submittedName>
        <fullName evidence="1">Uncharacterized protein</fullName>
    </submittedName>
</protein>
<proteinExistence type="predicted"/>
<accession>A0A0B7MR70</accession>
<evidence type="ECO:0000313" key="1">
    <source>
        <dbReference type="EMBL" id="CEO90521.1"/>
    </source>
</evidence>
<dbReference type="AlphaFoldDB" id="A0A0B7MR70"/>